<keyword evidence="2" id="KW-0732">Signal</keyword>
<dbReference type="PANTHER" id="PTHR38121">
    <property type="entry name" value="GH16 DOMAIN-CONTAINING PROTEIN"/>
    <property type="match status" value="1"/>
</dbReference>
<evidence type="ECO:0000256" key="1">
    <source>
        <dbReference type="SAM" id="MobiDB-lite"/>
    </source>
</evidence>
<dbReference type="PANTHER" id="PTHR38121:SF5">
    <property type="entry name" value="GH16 DOMAIN-CONTAINING PROTEIN"/>
    <property type="match status" value="1"/>
</dbReference>
<dbReference type="GeneID" id="98123533"/>
<evidence type="ECO:0000259" key="3">
    <source>
        <dbReference type="PROSITE" id="PS51762"/>
    </source>
</evidence>
<accession>A0ABR4DJH5</accession>
<dbReference type="PROSITE" id="PS51762">
    <property type="entry name" value="GH16_2"/>
    <property type="match status" value="1"/>
</dbReference>
<evidence type="ECO:0000256" key="2">
    <source>
        <dbReference type="SAM" id="SignalP"/>
    </source>
</evidence>
<dbReference type="EMBL" id="JAZGUE010000002">
    <property type="protein sequence ID" value="KAL2270416.1"/>
    <property type="molecule type" value="Genomic_DNA"/>
</dbReference>
<proteinExistence type="predicted"/>
<protein>
    <recommendedName>
        <fullName evidence="3">GH16 domain-containing protein</fullName>
    </recommendedName>
</protein>
<dbReference type="CDD" id="cd00413">
    <property type="entry name" value="Glyco_hydrolase_16"/>
    <property type="match status" value="1"/>
</dbReference>
<sequence length="431" mass="46714">MTTTATTTTKLTLPNPVMTPLALFLLTVITLTNLPLALAACECGYLASVRPNETDTSTHTTALFTDVLETDFSRLLLADNNGNSARSIVGIDLYQHTPHWAPQEFNLTKERARGTYGQMFDARNVRVVESREGRRSRGQGGGVGVLELLVQSEIVEGMVPVAELATKRRDVMWGTFRVWMKVSEVRGTCAAFFWYFNDTQEIDMEFLSRDFDPAANRFPVNLVLQSPASADAGHDASSADSTAAGNFVQANLPFDPTADFHEYRFDYLPGLVVFYADGVPLASMSASASGAAVPSSAGILMLSHWSNGNPLWSGGPPEVDSALQVKSVKAYFNASSVPGHRQRREEPGASRCVDPAAPGAVCRIPDVVPGNRSAAEWFFTEQGSQSLRDGQKGEEENGAWKGGHGSGGWVMMWWLVVLVVPLAAGWTEGLF</sequence>
<feature type="signal peptide" evidence="2">
    <location>
        <begin position="1"/>
        <end position="39"/>
    </location>
</feature>
<reference evidence="4 5" key="1">
    <citation type="journal article" date="2024" name="Commun. Biol.">
        <title>Comparative genomic analysis of thermophilic fungi reveals convergent evolutionary adaptations and gene losses.</title>
        <authorList>
            <person name="Steindorff A.S."/>
            <person name="Aguilar-Pontes M.V."/>
            <person name="Robinson A.J."/>
            <person name="Andreopoulos B."/>
            <person name="LaButti K."/>
            <person name="Kuo A."/>
            <person name="Mondo S."/>
            <person name="Riley R."/>
            <person name="Otillar R."/>
            <person name="Haridas S."/>
            <person name="Lipzen A."/>
            <person name="Grimwood J."/>
            <person name="Schmutz J."/>
            <person name="Clum A."/>
            <person name="Reid I.D."/>
            <person name="Moisan M.C."/>
            <person name="Butler G."/>
            <person name="Nguyen T.T.M."/>
            <person name="Dewar K."/>
            <person name="Conant G."/>
            <person name="Drula E."/>
            <person name="Henrissat B."/>
            <person name="Hansel C."/>
            <person name="Singer S."/>
            <person name="Hutchinson M.I."/>
            <person name="de Vries R.P."/>
            <person name="Natvig D.O."/>
            <person name="Powell A.J."/>
            <person name="Tsang A."/>
            <person name="Grigoriev I.V."/>
        </authorList>
    </citation>
    <scope>NUCLEOTIDE SEQUENCE [LARGE SCALE GENOMIC DNA]</scope>
    <source>
        <strain evidence="4 5">ATCC 22073</strain>
    </source>
</reference>
<dbReference type="SUPFAM" id="SSF49899">
    <property type="entry name" value="Concanavalin A-like lectins/glucanases"/>
    <property type="match status" value="1"/>
</dbReference>
<organism evidence="4 5">
    <name type="scientific">Remersonia thermophila</name>
    <dbReference type="NCBI Taxonomy" id="72144"/>
    <lineage>
        <taxon>Eukaryota</taxon>
        <taxon>Fungi</taxon>
        <taxon>Dikarya</taxon>
        <taxon>Ascomycota</taxon>
        <taxon>Pezizomycotina</taxon>
        <taxon>Sordariomycetes</taxon>
        <taxon>Sordariomycetidae</taxon>
        <taxon>Sordariales</taxon>
        <taxon>Sordariales incertae sedis</taxon>
        <taxon>Remersonia</taxon>
    </lineage>
</organism>
<evidence type="ECO:0000313" key="4">
    <source>
        <dbReference type="EMBL" id="KAL2270416.1"/>
    </source>
</evidence>
<evidence type="ECO:0000313" key="5">
    <source>
        <dbReference type="Proteomes" id="UP001600064"/>
    </source>
</evidence>
<dbReference type="Gene3D" id="2.60.120.200">
    <property type="match status" value="1"/>
</dbReference>
<feature type="chain" id="PRO_5046145889" description="GH16 domain-containing protein" evidence="2">
    <location>
        <begin position="40"/>
        <end position="431"/>
    </location>
</feature>
<dbReference type="Pfam" id="PF00722">
    <property type="entry name" value="Glyco_hydro_16"/>
    <property type="match status" value="1"/>
</dbReference>
<dbReference type="InterPro" id="IPR013320">
    <property type="entry name" value="ConA-like_dom_sf"/>
</dbReference>
<dbReference type="Proteomes" id="UP001600064">
    <property type="component" value="Unassembled WGS sequence"/>
</dbReference>
<feature type="domain" description="GH16" evidence="3">
    <location>
        <begin position="45"/>
        <end position="336"/>
    </location>
</feature>
<comment type="caution">
    <text evidence="4">The sequence shown here is derived from an EMBL/GenBank/DDBJ whole genome shotgun (WGS) entry which is preliminary data.</text>
</comment>
<feature type="region of interest" description="Disordered" evidence="1">
    <location>
        <begin position="383"/>
        <end position="402"/>
    </location>
</feature>
<keyword evidence="5" id="KW-1185">Reference proteome</keyword>
<dbReference type="InterPro" id="IPR000757">
    <property type="entry name" value="Beta-glucanase-like"/>
</dbReference>
<dbReference type="RefSeq" id="XP_070869140.1">
    <property type="nucleotide sequence ID" value="XM_071008889.1"/>
</dbReference>
<gene>
    <name evidence="4" type="ORF">VTJ83DRAFT_2600</name>
</gene>
<name>A0ABR4DJH5_9PEZI</name>